<comment type="caution">
    <text evidence="1">The sequence shown here is derived from an EMBL/GenBank/DDBJ whole genome shotgun (WGS) entry which is preliminary data.</text>
</comment>
<name>A0A427YME8_9TREE</name>
<dbReference type="PANTHER" id="PTHR37331:SF1">
    <property type="entry name" value="YALI0F11671P"/>
    <property type="match status" value="1"/>
</dbReference>
<dbReference type="OrthoDB" id="5397701at2759"/>
<dbReference type="EMBL" id="RSCD01000006">
    <property type="protein sequence ID" value="RSH92219.1"/>
    <property type="molecule type" value="Genomic_DNA"/>
</dbReference>
<accession>A0A427YME8</accession>
<organism evidence="1 2">
    <name type="scientific">Saitozyma podzolica</name>
    <dbReference type="NCBI Taxonomy" id="1890683"/>
    <lineage>
        <taxon>Eukaryota</taxon>
        <taxon>Fungi</taxon>
        <taxon>Dikarya</taxon>
        <taxon>Basidiomycota</taxon>
        <taxon>Agaricomycotina</taxon>
        <taxon>Tremellomycetes</taxon>
        <taxon>Tremellales</taxon>
        <taxon>Trimorphomycetaceae</taxon>
        <taxon>Saitozyma</taxon>
    </lineage>
</organism>
<gene>
    <name evidence="1" type="ORF">EHS25_008634</name>
</gene>
<proteinExistence type="predicted"/>
<sequence length="121" mass="13033">MEGGREEVMQSAVKQSLERGLADTVIFEASTRPGDGYIHITDERAIPPAGRIGETEDLIGSVFVENGEVVPSTYEPQPSYRLITQHGPPILPKGIDEHLLHVLRSISAKENGDAPGGDETS</sequence>
<keyword evidence="2" id="KW-1185">Reference proteome</keyword>
<evidence type="ECO:0000313" key="2">
    <source>
        <dbReference type="Proteomes" id="UP000279259"/>
    </source>
</evidence>
<dbReference type="AlphaFoldDB" id="A0A427YME8"/>
<dbReference type="Proteomes" id="UP000279259">
    <property type="component" value="Unassembled WGS sequence"/>
</dbReference>
<dbReference type="PANTHER" id="PTHR37331">
    <property type="entry name" value="YALI0F11671P"/>
    <property type="match status" value="1"/>
</dbReference>
<dbReference type="STRING" id="1890683.A0A427YME8"/>
<reference evidence="1 2" key="1">
    <citation type="submission" date="2018-11" db="EMBL/GenBank/DDBJ databases">
        <title>Genome sequence of Saitozyma podzolica DSM 27192.</title>
        <authorList>
            <person name="Aliyu H."/>
            <person name="Gorte O."/>
            <person name="Ochsenreither K."/>
        </authorList>
    </citation>
    <scope>NUCLEOTIDE SEQUENCE [LARGE SCALE GENOMIC DNA]</scope>
    <source>
        <strain evidence="1 2">DSM 27192</strain>
    </source>
</reference>
<protein>
    <submittedName>
        <fullName evidence="1">Uncharacterized protein</fullName>
    </submittedName>
</protein>
<evidence type="ECO:0000313" key="1">
    <source>
        <dbReference type="EMBL" id="RSH92219.1"/>
    </source>
</evidence>